<gene>
    <name evidence="2" type="ORF">ICL07_22595</name>
</gene>
<accession>A0ABR7TRU0</accession>
<dbReference type="SMART" id="SM00460">
    <property type="entry name" value="TGc"/>
    <property type="match status" value="1"/>
</dbReference>
<dbReference type="RefSeq" id="WP_188090318.1">
    <property type="nucleotide sequence ID" value="NZ_JACVFC010000003.1"/>
</dbReference>
<comment type="caution">
    <text evidence="2">The sequence shown here is derived from an EMBL/GenBank/DDBJ whole genome shotgun (WGS) entry which is preliminary data.</text>
</comment>
<proteinExistence type="predicted"/>
<keyword evidence="3" id="KW-1185">Reference proteome</keyword>
<dbReference type="InterPro" id="IPR052557">
    <property type="entry name" value="CAP/Cytokinesis_protein"/>
</dbReference>
<dbReference type="InterPro" id="IPR002931">
    <property type="entry name" value="Transglutaminase-like"/>
</dbReference>
<evidence type="ECO:0000313" key="2">
    <source>
        <dbReference type="EMBL" id="MBC9933196.1"/>
    </source>
</evidence>
<evidence type="ECO:0000259" key="1">
    <source>
        <dbReference type="SMART" id="SM00460"/>
    </source>
</evidence>
<organism evidence="2 3">
    <name type="scientific">Chitinophaga qingshengii</name>
    <dbReference type="NCBI Taxonomy" id="1569794"/>
    <lineage>
        <taxon>Bacteria</taxon>
        <taxon>Pseudomonadati</taxon>
        <taxon>Bacteroidota</taxon>
        <taxon>Chitinophagia</taxon>
        <taxon>Chitinophagales</taxon>
        <taxon>Chitinophagaceae</taxon>
        <taxon>Chitinophaga</taxon>
    </lineage>
</organism>
<dbReference type="SUPFAM" id="SSF54001">
    <property type="entry name" value="Cysteine proteinases"/>
    <property type="match status" value="1"/>
</dbReference>
<dbReference type="Gene3D" id="3.10.620.30">
    <property type="match status" value="1"/>
</dbReference>
<dbReference type="PANTHER" id="PTHR46333">
    <property type="entry name" value="CYTOKINESIS PROTEIN 3"/>
    <property type="match status" value="1"/>
</dbReference>
<dbReference type="PANTHER" id="PTHR46333:SF2">
    <property type="entry name" value="CYTOKINESIS PROTEIN 3"/>
    <property type="match status" value="1"/>
</dbReference>
<reference evidence="2 3" key="1">
    <citation type="submission" date="2020-09" db="EMBL/GenBank/DDBJ databases">
        <title>Genome sequences of type strains of Chitinophaga qingshengii and Chitinophaga varians.</title>
        <authorList>
            <person name="Kittiwongwattana C."/>
        </authorList>
    </citation>
    <scope>NUCLEOTIDE SEQUENCE [LARGE SCALE GENOMIC DNA]</scope>
    <source>
        <strain evidence="2 3">JCM 30026</strain>
    </source>
</reference>
<sequence length="330" mass="39374">MKDFTEIDSTARTVRYHGELYTLTHQLTDPYPDQLSKTRALFIWVTHNIAYDYKGYNRLKEDRKSRRQETEEEFLRRVLKRRKAVCEGYARLFRKLCSIAGIRCEVVAGYTKTKPYQIGNLGIADHAWNAVYLDTAWFTMDPTWAAGSCGEDEETGKLTPFKREFNNYYWQASDKQFHRNHYPEDKKWVFENSYTKDKFKAAPYISATAITDLELISPAEGIIQARKGDTIHFRFRYRDRFEYLQVNSNVSRNPAVRRQEKLSRRRSIWVTDTVALRKQRYISFRKQFTQYEFDYVVTDEYVTYLDILFDYERAFRYKVMIDRTPVSAGK</sequence>
<dbReference type="EMBL" id="JACVFC010000003">
    <property type="protein sequence ID" value="MBC9933196.1"/>
    <property type="molecule type" value="Genomic_DNA"/>
</dbReference>
<evidence type="ECO:0000313" key="3">
    <source>
        <dbReference type="Proteomes" id="UP000659124"/>
    </source>
</evidence>
<dbReference type="InterPro" id="IPR038765">
    <property type="entry name" value="Papain-like_cys_pep_sf"/>
</dbReference>
<protein>
    <recommendedName>
        <fullName evidence="1">Transglutaminase-like domain-containing protein</fullName>
    </recommendedName>
</protein>
<feature type="domain" description="Transglutaminase-like" evidence="1">
    <location>
        <begin position="78"/>
        <end position="144"/>
    </location>
</feature>
<name>A0ABR7TRU0_9BACT</name>
<dbReference type="Proteomes" id="UP000659124">
    <property type="component" value="Unassembled WGS sequence"/>
</dbReference>
<dbReference type="Pfam" id="PF01841">
    <property type="entry name" value="Transglut_core"/>
    <property type="match status" value="1"/>
</dbReference>